<dbReference type="Proteomes" id="UP000077154">
    <property type="component" value="Unassembled WGS sequence"/>
</dbReference>
<sequence length="115" mass="12768">MWSRNPYADFRSILRSTLSDPARTKGTARQFKVIIVISFAAPVSANIIIMADSTSLQSGRIPKDKHLKGAENYTAWKIAVYSLLFSKALDEKANDPDFLRRLLHCPACTSALIPS</sequence>
<organism evidence="2">
    <name type="scientific">Pseudogymnoascus destructans</name>
    <dbReference type="NCBI Taxonomy" id="655981"/>
    <lineage>
        <taxon>Eukaryota</taxon>
        <taxon>Fungi</taxon>
        <taxon>Dikarya</taxon>
        <taxon>Ascomycota</taxon>
        <taxon>Pezizomycotina</taxon>
        <taxon>Leotiomycetes</taxon>
        <taxon>Thelebolales</taxon>
        <taxon>Thelebolaceae</taxon>
        <taxon>Pseudogymnoascus</taxon>
    </lineage>
</organism>
<dbReference type="VEuPathDB" id="FungiDB:GMDG_00906"/>
<protein>
    <submittedName>
        <fullName evidence="2">Uncharacterized protein</fullName>
    </submittedName>
</protein>
<dbReference type="AlphaFoldDB" id="A0A177ABH7"/>
<evidence type="ECO:0000256" key="1">
    <source>
        <dbReference type="SAM" id="Phobius"/>
    </source>
</evidence>
<gene>
    <name evidence="2" type="ORF">VC83_04952</name>
</gene>
<keyword evidence="1" id="KW-0472">Membrane</keyword>
<keyword evidence="1" id="KW-1133">Transmembrane helix</keyword>
<name>A0A177ABH7_9PEZI</name>
<dbReference type="GeneID" id="36288020"/>
<proteinExistence type="predicted"/>
<feature type="transmembrane region" description="Helical" evidence="1">
    <location>
        <begin position="33"/>
        <end position="51"/>
    </location>
</feature>
<dbReference type="RefSeq" id="XP_024323896.1">
    <property type="nucleotide sequence ID" value="XM_024468578.1"/>
</dbReference>
<accession>A0A177ABH7</accession>
<keyword evidence="1" id="KW-0812">Transmembrane</keyword>
<dbReference type="EMBL" id="KV441396">
    <property type="protein sequence ID" value="OAF58611.1"/>
    <property type="molecule type" value="Genomic_DNA"/>
</dbReference>
<reference evidence="2" key="1">
    <citation type="submission" date="2016-03" db="EMBL/GenBank/DDBJ databases">
        <title>Updated assembly of Pseudogymnoascus destructans, the fungus causing white-nose syndrome of bats.</title>
        <authorList>
            <person name="Palmer J.M."/>
            <person name="Drees K.P."/>
            <person name="Foster J.T."/>
            <person name="Lindner D.L."/>
        </authorList>
    </citation>
    <scope>NUCLEOTIDE SEQUENCE [LARGE SCALE GENOMIC DNA]</scope>
    <source>
        <strain evidence="2">20631-21</strain>
    </source>
</reference>
<evidence type="ECO:0000313" key="2">
    <source>
        <dbReference type="EMBL" id="OAF58611.1"/>
    </source>
</evidence>